<dbReference type="EMBL" id="FJYW01000010">
    <property type="protein sequence ID" value="CZY07149.1"/>
    <property type="molecule type" value="Genomic_DNA"/>
</dbReference>
<proteinExistence type="predicted"/>
<feature type="region of interest" description="Disordered" evidence="2">
    <location>
        <begin position="547"/>
        <end position="600"/>
    </location>
</feature>
<dbReference type="RefSeq" id="WP_063162127.1">
    <property type="nucleotide sequence ID" value="NZ_CP126753.1"/>
</dbReference>
<evidence type="ECO:0000256" key="2">
    <source>
        <dbReference type="SAM" id="MobiDB-lite"/>
    </source>
</evidence>
<feature type="compositionally biased region" description="Polar residues" evidence="2">
    <location>
        <begin position="615"/>
        <end position="624"/>
    </location>
</feature>
<name>A0A822X0L4_9ENTR</name>
<dbReference type="AlphaFoldDB" id="A0A822X0L4"/>
<accession>A0A822X0L4</accession>
<evidence type="ECO:0000256" key="1">
    <source>
        <dbReference type="SAM" id="Coils"/>
    </source>
</evidence>
<keyword evidence="1" id="KW-0175">Coiled coil</keyword>
<feature type="region of interest" description="Disordered" evidence="2">
    <location>
        <begin position="615"/>
        <end position="637"/>
    </location>
</feature>
<feature type="coiled-coil region" evidence="1">
    <location>
        <begin position="64"/>
        <end position="98"/>
    </location>
</feature>
<evidence type="ECO:0000313" key="4">
    <source>
        <dbReference type="Proteomes" id="UP000076205"/>
    </source>
</evidence>
<sequence>MAGLSQNLKAVITFGGSIDSSWSRSANSLQKSLKDVGKQSEKLTKDQAKLAAEIKRAKLAGQSLGDLKRRYSDVSREIRKTEAEQQKLNQQMQKAQRLAAFKGAGKGLFRRGLGMAGQLGGMVAPGLAIGGGGVVASALGTLIAPAATNAETARRAGVAKSYGVDIPTFDAWDTLAKQYDMNGENIGDLFEEYLHKAGEYKQNGKQGSLQDAFETLGFKAGDFAGLSDMAQFEKIVERALSMQDESKASFALDSLFGGEASKLLMLLKQSGKSYRDLMDEQRRYNLVTKEGAEGAMEGNRAITSLRTVFSSAVAEISGQLGNELAPDIRRLTDDMAEWFKGGGIKRIVSFLRNDLYPGVLTFGQGIVFVGKVAYALAKKLSWLLPDERSDQRDVLKSLAMTGSVDIARMTAQRNGQGEWFEQQLKENPDLPDDVKKSYRDTRGFFRDDDDTFNSTLDKYVTPESSGAPFSWDSALNQNQEMSVQQGHETSDRTAGAWNNYRLPSFPTFENSIVWPASEKPKGSADNISPDKPVVNVDVYPSLNWTAAEGRSEERSEYPSQRIPEVKGNSKYPTQRIPDVNVDVDSLPGTDKAQGSFTDNERYRDKSADVLFLTPEINSRQSTEPVSDRPAELSGEGESSYWETLLQKLDSADKAPPPRQLTDNRRFEFHYEIHGAPGQDERAIGDEVVAVTKTSPVFNGDSSMLDGGQIW</sequence>
<comment type="caution">
    <text evidence="3">The sequence shown here is derived from an EMBL/GenBank/DDBJ whole genome shotgun (WGS) entry which is preliminary data.</text>
</comment>
<evidence type="ECO:0000313" key="3">
    <source>
        <dbReference type="EMBL" id="CZY07149.1"/>
    </source>
</evidence>
<reference evidence="3 4" key="1">
    <citation type="submission" date="2016-03" db="EMBL/GenBank/DDBJ databases">
        <authorList>
            <consortium name="Pathogen Informatics"/>
        </authorList>
    </citation>
    <scope>NUCLEOTIDE SEQUENCE [LARGE SCALE GENOMIC DNA]</scope>
    <source>
        <strain evidence="4">e1424</strain>
    </source>
</reference>
<gene>
    <name evidence="3" type="ORF">SAMEA2273352_04075</name>
</gene>
<evidence type="ECO:0008006" key="5">
    <source>
        <dbReference type="Google" id="ProtNLM"/>
    </source>
</evidence>
<dbReference type="Proteomes" id="UP000076205">
    <property type="component" value="Unassembled WGS sequence"/>
</dbReference>
<protein>
    <recommendedName>
        <fullName evidence="5">Tail tape measure protein</fullName>
    </recommendedName>
</protein>
<organism evidence="3 4">
    <name type="scientific">Enterobacter hormaechei</name>
    <dbReference type="NCBI Taxonomy" id="158836"/>
    <lineage>
        <taxon>Bacteria</taxon>
        <taxon>Pseudomonadati</taxon>
        <taxon>Pseudomonadota</taxon>
        <taxon>Gammaproteobacteria</taxon>
        <taxon>Enterobacterales</taxon>
        <taxon>Enterobacteriaceae</taxon>
        <taxon>Enterobacter</taxon>
        <taxon>Enterobacter cloacae complex</taxon>
    </lineage>
</organism>